<dbReference type="InterPro" id="IPR044855">
    <property type="entry name" value="CoA-Trfase_III_dom3_sf"/>
</dbReference>
<sequence length="404" mass="45130">MENSPKKRPLDGIRVLEIASMVFGPLAGQYLGDMGADVIKLEPPEGDLTRSIGPRRSPRMGAFFLTSNRSKRSIVVDLKRPEGRKILHRLLAKTDVLLHSMRTPAAARLGLDYETLAKTHPSLVYCHVTGYGDEGEYGGRPAYDDIIQAASGLAMLQQVVAGQPRYIPTIVADKISGLHAAYAIVLAVMHRMRTGEGQQVDVPMFETMAAFNMIEHQWGHIFEPPVGNMGYAPVVAAARRPYRTLDGYLSLLPYSDAHWRRFFELAGEPQIMDDPRFTLFASRQVHFREVWDEIERQIGRKTNAEWLRLLTPEDIPFSPVNSIEDLRDDPHLKSVDFWSVREHPTEGSLLIPRNPLRMSASPPDITRLPPGLGEHSAEILRECEFDDESAHLMLAVGGVCAPAP</sequence>
<dbReference type="InterPro" id="IPR003673">
    <property type="entry name" value="CoA-Trfase_fam_III"/>
</dbReference>
<dbReference type="SUPFAM" id="SSF89796">
    <property type="entry name" value="CoA-transferase family III (CaiB/BaiF)"/>
    <property type="match status" value="1"/>
</dbReference>
<evidence type="ECO:0000313" key="2">
    <source>
        <dbReference type="EMBL" id="MBB5201207.1"/>
    </source>
</evidence>
<reference evidence="2 3" key="1">
    <citation type="submission" date="2020-08" db="EMBL/GenBank/DDBJ databases">
        <title>Genomic Encyclopedia of Type Strains, Phase IV (KMG-IV): sequencing the most valuable type-strain genomes for metagenomic binning, comparative biology and taxonomic classification.</title>
        <authorList>
            <person name="Goeker M."/>
        </authorList>
    </citation>
    <scope>NUCLEOTIDE SEQUENCE [LARGE SCALE GENOMIC DNA]</scope>
    <source>
        <strain evidence="2 3">DSM 23240</strain>
    </source>
</reference>
<dbReference type="InterPro" id="IPR023606">
    <property type="entry name" value="CoA-Trfase_III_dom_1_sf"/>
</dbReference>
<comment type="caution">
    <text evidence="2">The sequence shown here is derived from an EMBL/GenBank/DDBJ whole genome shotgun (WGS) entry which is preliminary data.</text>
</comment>
<dbReference type="Proteomes" id="UP000571084">
    <property type="component" value="Unassembled WGS sequence"/>
</dbReference>
<dbReference type="Gene3D" id="3.40.50.10540">
    <property type="entry name" value="Crotonobetainyl-coa:carnitine coa-transferase, domain 1"/>
    <property type="match status" value="1"/>
</dbReference>
<dbReference type="InterPro" id="IPR050483">
    <property type="entry name" value="CoA-transferase_III_domain"/>
</dbReference>
<gene>
    <name evidence="2" type="ORF">HNR39_003056</name>
</gene>
<dbReference type="AlphaFoldDB" id="A0A840RRV0"/>
<accession>A0A840RRV0</accession>
<dbReference type="PANTHER" id="PTHR48207:SF4">
    <property type="entry name" value="BLL6097 PROTEIN"/>
    <property type="match status" value="1"/>
</dbReference>
<dbReference type="EMBL" id="JACHHQ010000006">
    <property type="protein sequence ID" value="MBB5201207.1"/>
    <property type="molecule type" value="Genomic_DNA"/>
</dbReference>
<evidence type="ECO:0000313" key="3">
    <source>
        <dbReference type="Proteomes" id="UP000571084"/>
    </source>
</evidence>
<name>A0A840RRV0_9BURK</name>
<keyword evidence="1 2" id="KW-0808">Transferase</keyword>
<dbReference type="Gene3D" id="3.30.1540.10">
    <property type="entry name" value="formyl-coa transferase, domain 3"/>
    <property type="match status" value="1"/>
</dbReference>
<dbReference type="Pfam" id="PF02515">
    <property type="entry name" value="CoA_transf_3"/>
    <property type="match status" value="1"/>
</dbReference>
<keyword evidence="3" id="KW-1185">Reference proteome</keyword>
<dbReference type="GO" id="GO:0008410">
    <property type="term" value="F:CoA-transferase activity"/>
    <property type="evidence" value="ECO:0007669"/>
    <property type="project" value="TreeGrafter"/>
</dbReference>
<organism evidence="2 3">
    <name type="scientific">Glaciimonas immobilis</name>
    <dbReference type="NCBI Taxonomy" id="728004"/>
    <lineage>
        <taxon>Bacteria</taxon>
        <taxon>Pseudomonadati</taxon>
        <taxon>Pseudomonadota</taxon>
        <taxon>Betaproteobacteria</taxon>
        <taxon>Burkholderiales</taxon>
        <taxon>Oxalobacteraceae</taxon>
        <taxon>Glaciimonas</taxon>
    </lineage>
</organism>
<evidence type="ECO:0000256" key="1">
    <source>
        <dbReference type="ARBA" id="ARBA00022679"/>
    </source>
</evidence>
<proteinExistence type="predicted"/>
<dbReference type="PANTHER" id="PTHR48207">
    <property type="entry name" value="SUCCINATE--HYDROXYMETHYLGLUTARATE COA-TRANSFERASE"/>
    <property type="match status" value="1"/>
</dbReference>
<dbReference type="RefSeq" id="WP_168056677.1">
    <property type="nucleotide sequence ID" value="NZ_JAAOZT010000012.1"/>
</dbReference>
<protein>
    <submittedName>
        <fullName evidence="2">Crotonobetainyl-CoA:carnitine CoA-transferase CaiB-like acyl-CoA transferase</fullName>
    </submittedName>
</protein>